<evidence type="ECO:0000313" key="1">
    <source>
        <dbReference type="EMBL" id="EMD87460.1"/>
    </source>
</evidence>
<accession>M2SQ83</accession>
<dbReference type="HOGENOM" id="CLU_2739836_0_0_1"/>
<proteinExistence type="predicted"/>
<reference evidence="2" key="2">
    <citation type="journal article" date="2013" name="PLoS Genet.">
        <title>Comparative genome structure, secondary metabolite, and effector coding capacity across Cochliobolus pathogens.</title>
        <authorList>
            <person name="Condon B.J."/>
            <person name="Leng Y."/>
            <person name="Wu D."/>
            <person name="Bushley K.E."/>
            <person name="Ohm R.A."/>
            <person name="Otillar R."/>
            <person name="Martin J."/>
            <person name="Schackwitz W."/>
            <person name="Grimwood J."/>
            <person name="MohdZainudin N."/>
            <person name="Xue C."/>
            <person name="Wang R."/>
            <person name="Manning V.A."/>
            <person name="Dhillon B."/>
            <person name="Tu Z.J."/>
            <person name="Steffenson B.J."/>
            <person name="Salamov A."/>
            <person name="Sun H."/>
            <person name="Lowry S."/>
            <person name="LaButti K."/>
            <person name="Han J."/>
            <person name="Copeland A."/>
            <person name="Lindquist E."/>
            <person name="Barry K."/>
            <person name="Schmutz J."/>
            <person name="Baker S.E."/>
            <person name="Ciuffetti L.M."/>
            <person name="Grigoriev I.V."/>
            <person name="Zhong S."/>
            <person name="Turgeon B.G."/>
        </authorList>
    </citation>
    <scope>NUCLEOTIDE SEQUENCE [LARGE SCALE GENOMIC DNA]</scope>
    <source>
        <strain evidence="2">C5 / ATCC 48332 / race O</strain>
    </source>
</reference>
<keyword evidence="2" id="KW-1185">Reference proteome</keyword>
<name>M2SQ83_COCH5</name>
<gene>
    <name evidence="1" type="ORF">COCHEDRAFT_1023560</name>
</gene>
<evidence type="ECO:0000313" key="2">
    <source>
        <dbReference type="Proteomes" id="UP000016936"/>
    </source>
</evidence>
<dbReference type="AlphaFoldDB" id="M2SQ83"/>
<dbReference type="EMBL" id="KB445582">
    <property type="protein sequence ID" value="EMD87460.1"/>
    <property type="molecule type" value="Genomic_DNA"/>
</dbReference>
<protein>
    <submittedName>
        <fullName evidence="1">Uncharacterized protein</fullName>
    </submittedName>
</protein>
<organism evidence="1 2">
    <name type="scientific">Cochliobolus heterostrophus (strain C5 / ATCC 48332 / race O)</name>
    <name type="common">Southern corn leaf blight fungus</name>
    <name type="synonym">Bipolaris maydis</name>
    <dbReference type="NCBI Taxonomy" id="701091"/>
    <lineage>
        <taxon>Eukaryota</taxon>
        <taxon>Fungi</taxon>
        <taxon>Dikarya</taxon>
        <taxon>Ascomycota</taxon>
        <taxon>Pezizomycotina</taxon>
        <taxon>Dothideomycetes</taxon>
        <taxon>Pleosporomycetidae</taxon>
        <taxon>Pleosporales</taxon>
        <taxon>Pleosporineae</taxon>
        <taxon>Pleosporaceae</taxon>
        <taxon>Bipolaris</taxon>
    </lineage>
</organism>
<sequence>MALCSHRFDTLFPRYTTSSIAQLATPTYFCTHHIATIFHLNLDIVYITTPASLLSKHHNNTRHCLQTTQLH</sequence>
<dbReference type="Proteomes" id="UP000016936">
    <property type="component" value="Unassembled WGS sequence"/>
</dbReference>
<reference evidence="1 2" key="1">
    <citation type="journal article" date="2012" name="PLoS Pathog.">
        <title>Diverse lifestyles and strategies of plant pathogenesis encoded in the genomes of eighteen Dothideomycetes fungi.</title>
        <authorList>
            <person name="Ohm R.A."/>
            <person name="Feau N."/>
            <person name="Henrissat B."/>
            <person name="Schoch C.L."/>
            <person name="Horwitz B.A."/>
            <person name="Barry K.W."/>
            <person name="Condon B.J."/>
            <person name="Copeland A.C."/>
            <person name="Dhillon B."/>
            <person name="Glaser F."/>
            <person name="Hesse C.N."/>
            <person name="Kosti I."/>
            <person name="LaButti K."/>
            <person name="Lindquist E.A."/>
            <person name="Lucas S."/>
            <person name="Salamov A.A."/>
            <person name="Bradshaw R.E."/>
            <person name="Ciuffetti L."/>
            <person name="Hamelin R.C."/>
            <person name="Kema G.H.J."/>
            <person name="Lawrence C."/>
            <person name="Scott J.A."/>
            <person name="Spatafora J.W."/>
            <person name="Turgeon B.G."/>
            <person name="de Wit P.J.G.M."/>
            <person name="Zhong S."/>
            <person name="Goodwin S.B."/>
            <person name="Grigoriev I.V."/>
        </authorList>
    </citation>
    <scope>NUCLEOTIDE SEQUENCE [LARGE SCALE GENOMIC DNA]</scope>
    <source>
        <strain evidence="2">C5 / ATCC 48332 / race O</strain>
    </source>
</reference>